<dbReference type="Pfam" id="PF04082">
    <property type="entry name" value="Fungal_trans"/>
    <property type="match status" value="1"/>
</dbReference>
<feature type="compositionally biased region" description="Low complexity" evidence="7">
    <location>
        <begin position="294"/>
        <end position="308"/>
    </location>
</feature>
<feature type="compositionally biased region" description="Low complexity" evidence="7">
    <location>
        <begin position="321"/>
        <end position="331"/>
    </location>
</feature>
<feature type="compositionally biased region" description="Polar residues" evidence="7">
    <location>
        <begin position="21"/>
        <end position="41"/>
    </location>
</feature>
<feature type="region of interest" description="Disordered" evidence="7">
    <location>
        <begin position="292"/>
        <end position="343"/>
    </location>
</feature>
<sequence>MASSQSSRGGIPLDHGRQRQDSMLSDSRASPKQESPQNISETPKPKTLSRVPRACNACRRQKMKCDLEDSGPPCKRCRHANIECLFEKPQRESALSSDVGLERIRGVEDRIRGVEDKMVGIVNGLQGVQASLHEVLVAFRQGPLQGTPVHNGAAGTPDGRRLSHSPVDTRRPPPPPGMHPSVYPPSSAHPTESHQTPSSASSYENQYSPMVVHPNGPYPPSAASSNQHQPPQQPPQQQQQQHQPHASNPTFHPAFPNLPPISPASANVMPPPRFPTSLPPIRSHIVEYQSNVRASQPSSSSYGSNAPSYPRPGSARGGGTNNNSSNVTSADSSDDDGASELPGAGLVAPLEVLRGLGEEHELRASNAENPVRRPRSPSVDDGTRPKKRRKTSPTSSKAKHDFPDVVTKGVVTMDDARELFNIFYKGCSTFLPVFDSQHDTFDSLHERSPFAVNAICMVASQVRDGGGPTSPLTQRCRDEVHHIAAQTLFAPVTSPDAVRAVVILSGWSANGWLTCGHAVRMALQIDMNKAWPRLLRRIENGKLSTGPSDRELVVASRTWFCLYLFEHQMSFGTGRPAILKEDESVLGGSALLGHPLSIEDDARLVSTVELMVFRERAQDQMTPLDRPFTDERFAKLSEATENFRKWFGTWDAIFGQRYPDTTFYRQSLQIQYLFAELYHEATALRGIAGPDDVAKMPETQRHVVESAIHSARKGLEICLRSTSYREGLKYAVTYTHLTAVFAASFLMRLSRLFPEECERSGGITSIFDTVEELADLLSTIPATRYARTLRLMLSHRKRRQLPQNLTRASVSTTRSGSDTSQQTLISPHQQHGQVVYSPEHGGYPPNMHPPQHHRMLSGGSDYSNPMYMTPTPGGPRQFAPILNGGHGSIPPHLQDVVTPTDYQMFDFPPDQPVPIWMSEDNLGDAGYGLESFILPQQHESQIW</sequence>
<comment type="subcellular location">
    <subcellularLocation>
        <location evidence="1">Nucleus</location>
    </subcellularLocation>
</comment>
<name>A0A0C3BCJ0_SERVB</name>
<keyword evidence="10" id="KW-1185">Reference proteome</keyword>
<dbReference type="SMART" id="SM00906">
    <property type="entry name" value="Fungal_trans"/>
    <property type="match status" value="1"/>
</dbReference>
<dbReference type="Proteomes" id="UP000054097">
    <property type="component" value="Unassembled WGS sequence"/>
</dbReference>
<evidence type="ECO:0000313" key="9">
    <source>
        <dbReference type="EMBL" id="KIM34540.1"/>
    </source>
</evidence>
<evidence type="ECO:0000256" key="6">
    <source>
        <dbReference type="ARBA" id="ARBA00023242"/>
    </source>
</evidence>
<dbReference type="AlphaFoldDB" id="A0A0C3BCJ0"/>
<keyword evidence="4" id="KW-0238">DNA-binding</keyword>
<dbReference type="GO" id="GO:0008270">
    <property type="term" value="F:zinc ion binding"/>
    <property type="evidence" value="ECO:0007669"/>
    <property type="project" value="InterPro"/>
</dbReference>
<accession>A0A0C3BCJ0</accession>
<dbReference type="HOGENOM" id="CLU_015421_0_0_1"/>
<protein>
    <recommendedName>
        <fullName evidence="8">Zn(2)-C6 fungal-type domain-containing protein</fullName>
    </recommendedName>
</protein>
<keyword evidence="3" id="KW-0805">Transcription regulation</keyword>
<dbReference type="Gene3D" id="4.10.240.10">
    <property type="entry name" value="Zn(2)-C6 fungal-type DNA-binding domain"/>
    <property type="match status" value="1"/>
</dbReference>
<dbReference type="CDD" id="cd00067">
    <property type="entry name" value="GAL4"/>
    <property type="match status" value="1"/>
</dbReference>
<evidence type="ECO:0000259" key="8">
    <source>
        <dbReference type="PROSITE" id="PS50048"/>
    </source>
</evidence>
<dbReference type="Pfam" id="PF00172">
    <property type="entry name" value="Zn_clus"/>
    <property type="match status" value="1"/>
</dbReference>
<dbReference type="InterPro" id="IPR051089">
    <property type="entry name" value="prtT"/>
</dbReference>
<reference evidence="9 10" key="1">
    <citation type="submission" date="2014-04" db="EMBL/GenBank/DDBJ databases">
        <authorList>
            <consortium name="DOE Joint Genome Institute"/>
            <person name="Kuo A."/>
            <person name="Zuccaro A."/>
            <person name="Kohler A."/>
            <person name="Nagy L.G."/>
            <person name="Floudas D."/>
            <person name="Copeland A."/>
            <person name="Barry K.W."/>
            <person name="Cichocki N."/>
            <person name="Veneault-Fourrey C."/>
            <person name="LaButti K."/>
            <person name="Lindquist E.A."/>
            <person name="Lipzen A."/>
            <person name="Lundell T."/>
            <person name="Morin E."/>
            <person name="Murat C."/>
            <person name="Sun H."/>
            <person name="Tunlid A."/>
            <person name="Henrissat B."/>
            <person name="Grigoriev I.V."/>
            <person name="Hibbett D.S."/>
            <person name="Martin F."/>
            <person name="Nordberg H.P."/>
            <person name="Cantor M.N."/>
            <person name="Hua S.X."/>
        </authorList>
    </citation>
    <scope>NUCLEOTIDE SEQUENCE [LARGE SCALE GENOMIC DNA]</scope>
    <source>
        <strain evidence="9 10">MAFF 305830</strain>
    </source>
</reference>
<dbReference type="CDD" id="cd12148">
    <property type="entry name" value="fungal_TF_MHR"/>
    <property type="match status" value="1"/>
</dbReference>
<feature type="compositionally biased region" description="Low complexity" evidence="7">
    <location>
        <begin position="221"/>
        <end position="249"/>
    </location>
</feature>
<dbReference type="GO" id="GO:0000976">
    <property type="term" value="F:transcription cis-regulatory region binding"/>
    <property type="evidence" value="ECO:0007669"/>
    <property type="project" value="TreeGrafter"/>
</dbReference>
<evidence type="ECO:0000256" key="1">
    <source>
        <dbReference type="ARBA" id="ARBA00004123"/>
    </source>
</evidence>
<keyword evidence="6" id="KW-0539">Nucleus</keyword>
<gene>
    <name evidence="9" type="ORF">M408DRAFT_325914</name>
</gene>
<dbReference type="SUPFAM" id="SSF57701">
    <property type="entry name" value="Zn2/Cys6 DNA-binding domain"/>
    <property type="match status" value="1"/>
</dbReference>
<keyword evidence="5" id="KW-0804">Transcription</keyword>
<keyword evidence="2" id="KW-0479">Metal-binding</keyword>
<dbReference type="PROSITE" id="PS50048">
    <property type="entry name" value="ZN2_CY6_FUNGAL_2"/>
    <property type="match status" value="1"/>
</dbReference>
<dbReference type="GO" id="GO:0005634">
    <property type="term" value="C:nucleus"/>
    <property type="evidence" value="ECO:0007669"/>
    <property type="project" value="UniProtKB-SubCell"/>
</dbReference>
<dbReference type="GO" id="GO:0000981">
    <property type="term" value="F:DNA-binding transcription factor activity, RNA polymerase II-specific"/>
    <property type="evidence" value="ECO:0007669"/>
    <property type="project" value="InterPro"/>
</dbReference>
<dbReference type="PROSITE" id="PS00463">
    <property type="entry name" value="ZN2_CY6_FUNGAL_1"/>
    <property type="match status" value="1"/>
</dbReference>
<evidence type="ECO:0000256" key="5">
    <source>
        <dbReference type="ARBA" id="ARBA00023163"/>
    </source>
</evidence>
<feature type="region of interest" description="Disordered" evidence="7">
    <location>
        <begin position="1"/>
        <end position="50"/>
    </location>
</feature>
<evidence type="ECO:0000256" key="2">
    <source>
        <dbReference type="ARBA" id="ARBA00022723"/>
    </source>
</evidence>
<dbReference type="PANTHER" id="PTHR31845">
    <property type="entry name" value="FINGER DOMAIN PROTEIN, PUTATIVE-RELATED"/>
    <property type="match status" value="1"/>
</dbReference>
<dbReference type="GO" id="GO:0006351">
    <property type="term" value="P:DNA-templated transcription"/>
    <property type="evidence" value="ECO:0007669"/>
    <property type="project" value="InterPro"/>
</dbReference>
<feature type="region of interest" description="Disordered" evidence="7">
    <location>
        <begin position="803"/>
        <end position="830"/>
    </location>
</feature>
<evidence type="ECO:0000256" key="3">
    <source>
        <dbReference type="ARBA" id="ARBA00023015"/>
    </source>
</evidence>
<dbReference type="EMBL" id="KN824277">
    <property type="protein sequence ID" value="KIM34540.1"/>
    <property type="molecule type" value="Genomic_DNA"/>
</dbReference>
<evidence type="ECO:0000313" key="10">
    <source>
        <dbReference type="Proteomes" id="UP000054097"/>
    </source>
</evidence>
<feature type="region of interest" description="Disordered" evidence="7">
    <location>
        <begin position="144"/>
        <end position="275"/>
    </location>
</feature>
<dbReference type="InterPro" id="IPR001138">
    <property type="entry name" value="Zn2Cys6_DnaBD"/>
</dbReference>
<evidence type="ECO:0000256" key="4">
    <source>
        <dbReference type="ARBA" id="ARBA00023125"/>
    </source>
</evidence>
<feature type="compositionally biased region" description="Polar residues" evidence="7">
    <location>
        <begin position="188"/>
        <end position="208"/>
    </location>
</feature>
<dbReference type="PANTHER" id="PTHR31845:SF17">
    <property type="entry name" value="ZN(II)2CYS6 TRANSCRIPTION FACTOR (EUROFUNG)"/>
    <property type="match status" value="1"/>
</dbReference>
<dbReference type="InterPro" id="IPR036864">
    <property type="entry name" value="Zn2-C6_fun-type_DNA-bd_sf"/>
</dbReference>
<proteinExistence type="predicted"/>
<dbReference type="OrthoDB" id="4454541at2759"/>
<evidence type="ECO:0000256" key="7">
    <source>
        <dbReference type="SAM" id="MobiDB-lite"/>
    </source>
</evidence>
<reference evidence="10" key="2">
    <citation type="submission" date="2015-01" db="EMBL/GenBank/DDBJ databases">
        <title>Evolutionary Origins and Diversification of the Mycorrhizal Mutualists.</title>
        <authorList>
            <consortium name="DOE Joint Genome Institute"/>
            <consortium name="Mycorrhizal Genomics Consortium"/>
            <person name="Kohler A."/>
            <person name="Kuo A."/>
            <person name="Nagy L.G."/>
            <person name="Floudas D."/>
            <person name="Copeland A."/>
            <person name="Barry K.W."/>
            <person name="Cichocki N."/>
            <person name="Veneault-Fourrey C."/>
            <person name="LaButti K."/>
            <person name="Lindquist E.A."/>
            <person name="Lipzen A."/>
            <person name="Lundell T."/>
            <person name="Morin E."/>
            <person name="Murat C."/>
            <person name="Riley R."/>
            <person name="Ohm R."/>
            <person name="Sun H."/>
            <person name="Tunlid A."/>
            <person name="Henrissat B."/>
            <person name="Grigoriev I.V."/>
            <person name="Hibbett D.S."/>
            <person name="Martin F."/>
        </authorList>
    </citation>
    <scope>NUCLEOTIDE SEQUENCE [LARGE SCALE GENOMIC DNA]</scope>
    <source>
        <strain evidence="10">MAFF 305830</strain>
    </source>
</reference>
<feature type="domain" description="Zn(2)-C6 fungal-type" evidence="8">
    <location>
        <begin position="54"/>
        <end position="86"/>
    </location>
</feature>
<dbReference type="InterPro" id="IPR007219">
    <property type="entry name" value="XnlR_reg_dom"/>
</dbReference>
<organism evidence="9 10">
    <name type="scientific">Serendipita vermifera MAFF 305830</name>
    <dbReference type="NCBI Taxonomy" id="933852"/>
    <lineage>
        <taxon>Eukaryota</taxon>
        <taxon>Fungi</taxon>
        <taxon>Dikarya</taxon>
        <taxon>Basidiomycota</taxon>
        <taxon>Agaricomycotina</taxon>
        <taxon>Agaricomycetes</taxon>
        <taxon>Sebacinales</taxon>
        <taxon>Serendipitaceae</taxon>
        <taxon>Serendipita</taxon>
    </lineage>
</organism>
<feature type="region of interest" description="Disordered" evidence="7">
    <location>
        <begin position="362"/>
        <end position="401"/>
    </location>
</feature>
<dbReference type="SMART" id="SM00066">
    <property type="entry name" value="GAL4"/>
    <property type="match status" value="1"/>
</dbReference>
<dbReference type="STRING" id="933852.A0A0C3BCJ0"/>